<dbReference type="Pfam" id="PF00561">
    <property type="entry name" value="Abhydrolase_1"/>
    <property type="match status" value="1"/>
</dbReference>
<evidence type="ECO:0000256" key="1">
    <source>
        <dbReference type="SAM" id="MobiDB-lite"/>
    </source>
</evidence>
<reference evidence="3 4" key="1">
    <citation type="submission" date="2023-07" db="EMBL/GenBank/DDBJ databases">
        <title>Sorghum-associated microbial communities from plants grown in Nebraska, USA.</title>
        <authorList>
            <person name="Schachtman D."/>
        </authorList>
    </citation>
    <scope>NUCLEOTIDE SEQUENCE [LARGE SCALE GENOMIC DNA]</scope>
    <source>
        <strain evidence="3 4">BE187</strain>
    </source>
</reference>
<dbReference type="RefSeq" id="WP_310052607.1">
    <property type="nucleotide sequence ID" value="NZ_JAVDVW010000001.1"/>
</dbReference>
<dbReference type="InterPro" id="IPR029058">
    <property type="entry name" value="AB_hydrolase_fold"/>
</dbReference>
<gene>
    <name evidence="3" type="ORF">J2X04_000936</name>
</gene>
<organism evidence="3 4">
    <name type="scientific">Agrilutibacter niabensis</name>
    <dbReference type="NCBI Taxonomy" id="380628"/>
    <lineage>
        <taxon>Bacteria</taxon>
        <taxon>Pseudomonadati</taxon>
        <taxon>Pseudomonadota</taxon>
        <taxon>Gammaproteobacteria</taxon>
        <taxon>Lysobacterales</taxon>
        <taxon>Lysobacteraceae</taxon>
        <taxon>Agrilutibacter</taxon>
    </lineage>
</organism>
<dbReference type="PANTHER" id="PTHR12277">
    <property type="entry name" value="ALPHA/BETA HYDROLASE DOMAIN-CONTAINING PROTEIN"/>
    <property type="match status" value="1"/>
</dbReference>
<feature type="domain" description="AB hydrolase-1" evidence="2">
    <location>
        <begin position="87"/>
        <end position="184"/>
    </location>
</feature>
<dbReference type="InterPro" id="IPR000073">
    <property type="entry name" value="AB_hydrolase_1"/>
</dbReference>
<dbReference type="Gene3D" id="3.40.50.1820">
    <property type="entry name" value="alpha/beta hydrolase"/>
    <property type="match status" value="1"/>
</dbReference>
<dbReference type="EMBL" id="JAVDVW010000001">
    <property type="protein sequence ID" value="MDR7098589.1"/>
    <property type="molecule type" value="Genomic_DNA"/>
</dbReference>
<accession>A0ABU1VM79</accession>
<evidence type="ECO:0000313" key="3">
    <source>
        <dbReference type="EMBL" id="MDR7098589.1"/>
    </source>
</evidence>
<dbReference type="SUPFAM" id="SSF53474">
    <property type="entry name" value="alpha/beta-Hydrolases"/>
    <property type="match status" value="1"/>
</dbReference>
<proteinExistence type="predicted"/>
<name>A0ABU1VM79_9GAMM</name>
<comment type="caution">
    <text evidence="3">The sequence shown here is derived from an EMBL/GenBank/DDBJ whole genome shotgun (WGS) entry which is preliminary data.</text>
</comment>
<keyword evidence="4" id="KW-1185">Reference proteome</keyword>
<evidence type="ECO:0000313" key="4">
    <source>
        <dbReference type="Proteomes" id="UP001267878"/>
    </source>
</evidence>
<sequence length="321" mass="35670">MFWIALPLSLVYLGACGLMYVRQRELVYCPQDTRVEASQTDFALVREGVTLRGWVVNPGQAQALVYFGGNSEPVQVNRERFARWFPRHTVYLVAYRGFGASEGAPTEAGITGDALALYDHVEQRHPGAHIDVIGRSLGSGVAAHVAAKRPVRRLALVTPYDTLADLGQAYYRWLPIRLLARDRYDSISHLSGYTGRLLVVRAGLDKVIPAANTQRLIDSLPRPPQVLELRSADHSNIASSPALARTLRTFFAPVDPSAGKPRPKLRGPGRQVQAPAFSNTTAQVRITPGEKSHDQPRRLPEVRQATVPRPHRERSRPEQRQ</sequence>
<feature type="region of interest" description="Disordered" evidence="1">
    <location>
        <begin position="253"/>
        <end position="321"/>
    </location>
</feature>
<evidence type="ECO:0000259" key="2">
    <source>
        <dbReference type="Pfam" id="PF00561"/>
    </source>
</evidence>
<dbReference type="Proteomes" id="UP001267878">
    <property type="component" value="Unassembled WGS sequence"/>
</dbReference>
<protein>
    <submittedName>
        <fullName evidence="3">Pimeloyl-ACP methyl ester carboxylesterase</fullName>
    </submittedName>
</protein>
<feature type="compositionally biased region" description="Basic and acidic residues" evidence="1">
    <location>
        <begin position="288"/>
        <end position="301"/>
    </location>
</feature>